<dbReference type="InterPro" id="IPR050109">
    <property type="entry name" value="HTH-type_TetR-like_transc_reg"/>
</dbReference>
<dbReference type="PANTHER" id="PTHR30055:SF234">
    <property type="entry name" value="HTH-TYPE TRANSCRIPTIONAL REGULATOR BETI"/>
    <property type="match status" value="1"/>
</dbReference>
<evidence type="ECO:0000313" key="6">
    <source>
        <dbReference type="EMBL" id="MCZ4517781.1"/>
    </source>
</evidence>
<keyword evidence="7" id="KW-1185">Reference proteome</keyword>
<dbReference type="InterPro" id="IPR001647">
    <property type="entry name" value="HTH_TetR"/>
</dbReference>
<dbReference type="InterPro" id="IPR009057">
    <property type="entry name" value="Homeodomain-like_sf"/>
</dbReference>
<keyword evidence="2 4" id="KW-0238">DNA-binding</keyword>
<keyword evidence="3" id="KW-0804">Transcription</keyword>
<dbReference type="SUPFAM" id="SSF48498">
    <property type="entry name" value="Tetracyclin repressor-like, C-terminal domain"/>
    <property type="match status" value="1"/>
</dbReference>
<feature type="domain" description="HTH tetR-type" evidence="5">
    <location>
        <begin position="16"/>
        <end position="76"/>
    </location>
</feature>
<dbReference type="Pfam" id="PF00440">
    <property type="entry name" value="TetR_N"/>
    <property type="match status" value="1"/>
</dbReference>
<keyword evidence="1" id="KW-0805">Transcription regulation</keyword>
<dbReference type="RefSeq" id="WP_269602440.1">
    <property type="nucleotide sequence ID" value="NZ_JAPWIJ010000002.1"/>
</dbReference>
<evidence type="ECO:0000256" key="2">
    <source>
        <dbReference type="ARBA" id="ARBA00023125"/>
    </source>
</evidence>
<reference evidence="6" key="1">
    <citation type="submission" date="2022-12" db="EMBL/GenBank/DDBJ databases">
        <authorList>
            <person name="Krivoruchko A.V."/>
            <person name="Elkin A."/>
        </authorList>
    </citation>
    <scope>NUCLEOTIDE SEQUENCE</scope>
    <source>
        <strain evidence="6">IEGM 1391</strain>
    </source>
</reference>
<protein>
    <submittedName>
        <fullName evidence="6">TetR/AcrR family transcriptional regulator</fullName>
    </submittedName>
</protein>
<gene>
    <name evidence="6" type="ORF">O4220_04570</name>
</gene>
<dbReference type="PROSITE" id="PS50977">
    <property type="entry name" value="HTH_TETR_2"/>
    <property type="match status" value="1"/>
</dbReference>
<accession>A0ABT4M9Z9</accession>
<evidence type="ECO:0000256" key="3">
    <source>
        <dbReference type="ARBA" id="ARBA00023163"/>
    </source>
</evidence>
<evidence type="ECO:0000259" key="5">
    <source>
        <dbReference type="PROSITE" id="PS50977"/>
    </source>
</evidence>
<dbReference type="PANTHER" id="PTHR30055">
    <property type="entry name" value="HTH-TYPE TRANSCRIPTIONAL REGULATOR RUTR"/>
    <property type="match status" value="1"/>
</dbReference>
<evidence type="ECO:0000256" key="1">
    <source>
        <dbReference type="ARBA" id="ARBA00023015"/>
    </source>
</evidence>
<dbReference type="SUPFAM" id="SSF46689">
    <property type="entry name" value="Homeodomain-like"/>
    <property type="match status" value="1"/>
</dbReference>
<name>A0ABT4M9Z9_9NOCA</name>
<dbReference type="Gene3D" id="1.10.357.10">
    <property type="entry name" value="Tetracycline Repressor, domain 2"/>
    <property type="match status" value="1"/>
</dbReference>
<evidence type="ECO:0000313" key="7">
    <source>
        <dbReference type="Proteomes" id="UP001081071"/>
    </source>
</evidence>
<dbReference type="Gene3D" id="1.10.10.60">
    <property type="entry name" value="Homeodomain-like"/>
    <property type="match status" value="1"/>
</dbReference>
<evidence type="ECO:0000256" key="4">
    <source>
        <dbReference type="PROSITE-ProRule" id="PRU00335"/>
    </source>
</evidence>
<organism evidence="6 7">
    <name type="scientific">Rhodococcus ruber</name>
    <dbReference type="NCBI Taxonomy" id="1830"/>
    <lineage>
        <taxon>Bacteria</taxon>
        <taxon>Bacillati</taxon>
        <taxon>Actinomycetota</taxon>
        <taxon>Actinomycetes</taxon>
        <taxon>Mycobacteriales</taxon>
        <taxon>Nocardiaceae</taxon>
        <taxon>Rhodococcus</taxon>
    </lineage>
</organism>
<proteinExistence type="predicted"/>
<sequence length="200" mass="21816">MPSIKADRTEPTFIQNARRAQLIECAVDVIAEAGVEKASLVRIAGYAGISRGVISYHFGSREELLDAVVQRVYALGEQEVGPLVRAAESSREALLEFISGSVMFYAAYPRHMKALSGIFAAAPARTERSEHGAEMLEVHTLLEAGQRSGRFRSFDARIMAMTIRAALDAAVWRVGAGDDATTLANELRRTFDAATRSDVR</sequence>
<dbReference type="EMBL" id="JAPWIJ010000002">
    <property type="protein sequence ID" value="MCZ4517781.1"/>
    <property type="molecule type" value="Genomic_DNA"/>
</dbReference>
<dbReference type="InterPro" id="IPR036271">
    <property type="entry name" value="Tet_transcr_reg_TetR-rel_C_sf"/>
</dbReference>
<feature type="DNA-binding region" description="H-T-H motif" evidence="4">
    <location>
        <begin position="39"/>
        <end position="58"/>
    </location>
</feature>
<dbReference type="PRINTS" id="PR00455">
    <property type="entry name" value="HTHTETR"/>
</dbReference>
<comment type="caution">
    <text evidence="6">The sequence shown here is derived from an EMBL/GenBank/DDBJ whole genome shotgun (WGS) entry which is preliminary data.</text>
</comment>
<dbReference type="Proteomes" id="UP001081071">
    <property type="component" value="Unassembled WGS sequence"/>
</dbReference>